<keyword evidence="1" id="KW-1133">Transmembrane helix</keyword>
<gene>
    <name evidence="2" type="ordered locus">RrIowa_0264</name>
</gene>
<evidence type="ECO:0000256" key="1">
    <source>
        <dbReference type="SAM" id="Phobius"/>
    </source>
</evidence>
<name>B0BWE9_RICRO</name>
<reference evidence="2 3" key="1">
    <citation type="journal article" date="2008" name="Infect. Immun.">
        <title>Genomic comparison of virulent Rickettsia rickettsii Sheila Smith and avirulent Rickettsia rickettsii Iowa.</title>
        <authorList>
            <person name="Ellison D.W."/>
            <person name="Clark T.R."/>
            <person name="Sturdevant D.E."/>
            <person name="Virtaneva K."/>
            <person name="Porcella S.F."/>
            <person name="Hackstadt T."/>
        </authorList>
    </citation>
    <scope>NUCLEOTIDE SEQUENCE [LARGE SCALE GENOMIC DNA]</scope>
    <source>
        <strain evidence="2 3">Iowa</strain>
    </source>
</reference>
<dbReference type="HOGENOM" id="CLU_3188434_0_0_5"/>
<dbReference type="Proteomes" id="UP000000796">
    <property type="component" value="Chromosome"/>
</dbReference>
<sequence>MYGYFIQYVTSVAILKLFFWIPAYAGMTSSRFSDPCNNADLIAGSS</sequence>
<dbReference type="EMBL" id="CP000766">
    <property type="protein sequence ID" value="ABY72175.1"/>
    <property type="molecule type" value="Genomic_DNA"/>
</dbReference>
<dbReference type="KEGG" id="rrj:RrIowa_0264"/>
<proteinExistence type="predicted"/>
<keyword evidence="1" id="KW-0812">Transmembrane</keyword>
<protein>
    <submittedName>
        <fullName evidence="2">Uncharacterized protein</fullName>
    </submittedName>
</protein>
<keyword evidence="3" id="KW-1185">Reference proteome</keyword>
<accession>B0BWE9</accession>
<dbReference type="AlphaFoldDB" id="B0BWE9"/>
<organism evidence="2 3">
    <name type="scientific">Rickettsia rickettsii (strain Iowa)</name>
    <dbReference type="NCBI Taxonomy" id="452659"/>
    <lineage>
        <taxon>Bacteria</taxon>
        <taxon>Pseudomonadati</taxon>
        <taxon>Pseudomonadota</taxon>
        <taxon>Alphaproteobacteria</taxon>
        <taxon>Rickettsiales</taxon>
        <taxon>Rickettsiaceae</taxon>
        <taxon>Rickettsieae</taxon>
        <taxon>Rickettsia</taxon>
        <taxon>spotted fever group</taxon>
    </lineage>
</organism>
<evidence type="ECO:0000313" key="3">
    <source>
        <dbReference type="Proteomes" id="UP000000796"/>
    </source>
</evidence>
<keyword evidence="1" id="KW-0472">Membrane</keyword>
<reference evidence="2 3" key="2">
    <citation type="journal article" date="2015" name="Infect. Immun.">
        <title>Comparative genome sequencing of Rickettsia rickettsii strains that differ in virulence.</title>
        <authorList>
            <person name="Clark T.R."/>
            <person name="Noriea N.F."/>
            <person name="Bublitz D.C."/>
            <person name="Ellison D.W."/>
            <person name="Martens C."/>
            <person name="Lutter E.I."/>
            <person name="Hackstadt T."/>
        </authorList>
    </citation>
    <scope>NUCLEOTIDE SEQUENCE [LARGE SCALE GENOMIC DNA]</scope>
    <source>
        <strain evidence="2 3">Iowa</strain>
    </source>
</reference>
<evidence type="ECO:0000313" key="2">
    <source>
        <dbReference type="EMBL" id="ABY72175.1"/>
    </source>
</evidence>
<feature type="transmembrane region" description="Helical" evidence="1">
    <location>
        <begin position="6"/>
        <end position="25"/>
    </location>
</feature>